<dbReference type="InterPro" id="IPR007110">
    <property type="entry name" value="Ig-like_dom"/>
</dbReference>
<dbReference type="InterPro" id="IPR013783">
    <property type="entry name" value="Ig-like_fold"/>
</dbReference>
<gene>
    <name evidence="3" type="primary">MALT1</name>
    <name evidence="3" type="ORF">TNIN_75641</name>
</gene>
<dbReference type="InterPro" id="IPR001309">
    <property type="entry name" value="Pept_C14_p20"/>
</dbReference>
<dbReference type="GO" id="GO:0004197">
    <property type="term" value="F:cysteine-type endopeptidase activity"/>
    <property type="evidence" value="ECO:0007669"/>
    <property type="project" value="InterPro"/>
</dbReference>
<dbReference type="OrthoDB" id="417046at2759"/>
<dbReference type="Gene3D" id="3.40.50.1460">
    <property type="match status" value="1"/>
</dbReference>
<name>A0A8X7C667_9ARAC</name>
<dbReference type="InterPro" id="IPR003599">
    <property type="entry name" value="Ig_sub"/>
</dbReference>
<dbReference type="Proteomes" id="UP000886998">
    <property type="component" value="Unassembled WGS sequence"/>
</dbReference>
<comment type="caution">
    <text evidence="3">The sequence shown here is derived from an EMBL/GenBank/DDBJ whole genome shotgun (WGS) entry which is preliminary data.</text>
</comment>
<evidence type="ECO:0000259" key="2">
    <source>
        <dbReference type="PROSITE" id="PS50835"/>
    </source>
</evidence>
<dbReference type="InterPro" id="IPR003598">
    <property type="entry name" value="Ig_sub2"/>
</dbReference>
<dbReference type="GO" id="GO:0006508">
    <property type="term" value="P:proteolysis"/>
    <property type="evidence" value="ECO:0007669"/>
    <property type="project" value="InterPro"/>
</dbReference>
<feature type="domain" description="Caspase family p20" evidence="1">
    <location>
        <begin position="336"/>
        <end position="463"/>
    </location>
</feature>
<dbReference type="PROSITE" id="PS50835">
    <property type="entry name" value="IG_LIKE"/>
    <property type="match status" value="2"/>
</dbReference>
<feature type="domain" description="Ig-like" evidence="2">
    <location>
        <begin position="97"/>
        <end position="174"/>
    </location>
</feature>
<dbReference type="EMBL" id="BMAV01011424">
    <property type="protein sequence ID" value="GFY57285.1"/>
    <property type="molecule type" value="Genomic_DNA"/>
</dbReference>
<dbReference type="AlphaFoldDB" id="A0A8X7C667"/>
<dbReference type="SMART" id="SM00408">
    <property type="entry name" value="IGc2"/>
    <property type="match status" value="1"/>
</dbReference>
<accession>A0A8X7C667</accession>
<dbReference type="PANTHER" id="PTHR22576:SF37">
    <property type="entry name" value="MUCOSA-ASSOCIATED LYMPHOID TISSUE LYMPHOMA TRANSLOCATION PROTEIN 1"/>
    <property type="match status" value="1"/>
</dbReference>
<dbReference type="SUPFAM" id="SSF48726">
    <property type="entry name" value="Immunoglobulin"/>
    <property type="match status" value="2"/>
</dbReference>
<dbReference type="CDD" id="cd00096">
    <property type="entry name" value="Ig"/>
    <property type="match status" value="1"/>
</dbReference>
<evidence type="ECO:0000259" key="1">
    <source>
        <dbReference type="PROSITE" id="PS50208"/>
    </source>
</evidence>
<protein>
    <submittedName>
        <fullName evidence="3">Mucosa-associated lymphoid tissue lymphoma translocation protein 1</fullName>
    </submittedName>
</protein>
<dbReference type="Pfam" id="PF00656">
    <property type="entry name" value="Peptidase_C14"/>
    <property type="match status" value="1"/>
</dbReference>
<evidence type="ECO:0000313" key="4">
    <source>
        <dbReference type="Proteomes" id="UP000886998"/>
    </source>
</evidence>
<evidence type="ECO:0000313" key="3">
    <source>
        <dbReference type="EMBL" id="GFY57285.1"/>
    </source>
</evidence>
<dbReference type="InterPro" id="IPR052039">
    <property type="entry name" value="Caspase-related_regulators"/>
</dbReference>
<dbReference type="InterPro" id="IPR029030">
    <property type="entry name" value="Caspase-like_dom_sf"/>
</dbReference>
<dbReference type="InterPro" id="IPR036179">
    <property type="entry name" value="Ig-like_dom_sf"/>
</dbReference>
<organism evidence="3 4">
    <name type="scientific">Trichonephila inaurata madagascariensis</name>
    <dbReference type="NCBI Taxonomy" id="2747483"/>
    <lineage>
        <taxon>Eukaryota</taxon>
        <taxon>Metazoa</taxon>
        <taxon>Ecdysozoa</taxon>
        <taxon>Arthropoda</taxon>
        <taxon>Chelicerata</taxon>
        <taxon>Arachnida</taxon>
        <taxon>Araneae</taxon>
        <taxon>Araneomorphae</taxon>
        <taxon>Entelegynae</taxon>
        <taxon>Araneoidea</taxon>
        <taxon>Nephilidae</taxon>
        <taxon>Trichonephila</taxon>
        <taxon>Trichonephila inaurata</taxon>
    </lineage>
</organism>
<dbReference type="SUPFAM" id="SSF52129">
    <property type="entry name" value="Caspase-like"/>
    <property type="match status" value="1"/>
</dbReference>
<feature type="domain" description="Ig-like" evidence="2">
    <location>
        <begin position="232"/>
        <end position="317"/>
    </location>
</feature>
<proteinExistence type="predicted"/>
<reference evidence="3" key="1">
    <citation type="submission" date="2020-08" db="EMBL/GenBank/DDBJ databases">
        <title>Multicomponent nature underlies the extraordinary mechanical properties of spider dragline silk.</title>
        <authorList>
            <person name="Kono N."/>
            <person name="Nakamura H."/>
            <person name="Mori M."/>
            <person name="Yoshida Y."/>
            <person name="Ohtoshi R."/>
            <person name="Malay A.D."/>
            <person name="Moran D.A.P."/>
            <person name="Tomita M."/>
            <person name="Numata K."/>
            <person name="Arakawa K."/>
        </authorList>
    </citation>
    <scope>NUCLEOTIDE SEQUENCE</scope>
</reference>
<dbReference type="InterPro" id="IPR011600">
    <property type="entry name" value="Pept_C14_caspase"/>
</dbReference>
<dbReference type="Gene3D" id="2.60.40.10">
    <property type="entry name" value="Immunoglobulins"/>
    <property type="match status" value="2"/>
</dbReference>
<keyword evidence="4" id="KW-1185">Reference proteome</keyword>
<dbReference type="Pfam" id="PF13895">
    <property type="entry name" value="Ig_2"/>
    <property type="match status" value="1"/>
</dbReference>
<dbReference type="PANTHER" id="PTHR22576">
    <property type="entry name" value="MUCOSA ASSOCIATED LYMPHOID TISSUE LYMPHOMA TRANSLOCATION PROTEIN 1/PARACASPASE"/>
    <property type="match status" value="1"/>
</dbReference>
<dbReference type="SMART" id="SM00409">
    <property type="entry name" value="IG"/>
    <property type="match status" value="2"/>
</dbReference>
<dbReference type="PROSITE" id="PS50208">
    <property type="entry name" value="CASPASE_P20"/>
    <property type="match status" value="1"/>
</dbReference>
<dbReference type="Pfam" id="PF13927">
    <property type="entry name" value="Ig_3"/>
    <property type="match status" value="1"/>
</dbReference>
<sequence length="713" mass="82210">MDNPAILQMDFRKYDQIKLILNTESIRDKFVDVLPTHIFNNVINQRMKTEGYRGSMTPGDWLLTYLDSRGGRVSDLIYWFEEINLQSALIHLKQEEPLNIIQQPQSTIIIHEGTELRIVCEAIGYPPPEYRWFRDEEELLLQQDSVLCISPARKEDSGIYKCLVHKLNFQSNISQILSNPAVVTILSNKLNDFPNLNLEQQQQSIALKPILEHSDPSEDEYLEQNTNVRKCPDSEKISIHVHPRSPGKVIAQGSKIWLTCVATPKSVKYQWYKNGQELNGEESSVLLLSALYPDPDTGDTRFEFLCKVYNDYSHKFSRSVVFKLADANNDTTYVAEDKFAFLIANDKYQFEASGRKLKTPPVDVIDLAKLLKSMDFKVIAFRNLGLNEMKSAFNAFCKLLTANSYVVFFFAGHGFESFGQTYLLPVDCSKNFLPKESMCAQYVLQEMQKTKPALNVLLIDSCRKMPPNPWEIPEKIYEAPMESNTVYGYATTFLNSAFESDERNSFFVKHLKKYITLEKSITDIIFCVQKDFNTEKMTRKLQNPALESTLSVNRKLCDELRNPLDVKLHNLPSWAYQDRDPVQVQSSPMDKLNCSFLVEVKDHMDVYFNGVDIYLYLKLKDNTNFKVLQMAELNIKLNTPKLVVEPEEGIHLRNADLNVGSKEVLKKEILGIQKIQNTELKCKILLKFDFSTKIQEFECCVNIEKMRSINLFF</sequence>